<dbReference type="PROSITE" id="PS51891">
    <property type="entry name" value="CENP_V_GFA"/>
    <property type="match status" value="1"/>
</dbReference>
<evidence type="ECO:0000313" key="6">
    <source>
        <dbReference type="EMBL" id="OAP94609.1"/>
    </source>
</evidence>
<dbReference type="PANTHER" id="PTHR33337:SF40">
    <property type="entry name" value="CENP-V_GFA DOMAIN-CONTAINING PROTEIN-RELATED"/>
    <property type="match status" value="1"/>
</dbReference>
<dbReference type="InterPro" id="IPR011057">
    <property type="entry name" value="Mss4-like_sf"/>
</dbReference>
<dbReference type="GO" id="GO:0046872">
    <property type="term" value="F:metal ion binding"/>
    <property type="evidence" value="ECO:0007669"/>
    <property type="project" value="UniProtKB-KW"/>
</dbReference>
<organism evidence="6">
    <name type="scientific">Rhizobium leguminosarum</name>
    <dbReference type="NCBI Taxonomy" id="384"/>
    <lineage>
        <taxon>Bacteria</taxon>
        <taxon>Pseudomonadati</taxon>
        <taxon>Pseudomonadota</taxon>
        <taxon>Alphaproteobacteria</taxon>
        <taxon>Hyphomicrobiales</taxon>
        <taxon>Rhizobiaceae</taxon>
        <taxon>Rhizobium/Agrobacterium group</taxon>
        <taxon>Rhizobium</taxon>
    </lineage>
</organism>
<comment type="caution">
    <text evidence="6">The sequence shown here is derived from an EMBL/GenBank/DDBJ whole genome shotgun (WGS) entry which is preliminary data.</text>
</comment>
<dbReference type="EMBL" id="LWBS01000176">
    <property type="protein sequence ID" value="OAP94609.1"/>
    <property type="molecule type" value="Genomic_DNA"/>
</dbReference>
<protein>
    <submittedName>
        <fullName evidence="6">Aldehyde-activating protein</fullName>
    </submittedName>
</protein>
<dbReference type="GO" id="GO:0016846">
    <property type="term" value="F:carbon-sulfur lyase activity"/>
    <property type="evidence" value="ECO:0007669"/>
    <property type="project" value="InterPro"/>
</dbReference>
<proteinExistence type="inferred from homology"/>
<comment type="similarity">
    <text evidence="1">Belongs to the Gfa family.</text>
</comment>
<sequence>MTRKYTGQCACGAVRFAFDTDPNFVANCHCLDCKRATGGEAATFFAVPQEDFTVISGSPKAFHYIADSGKGLDRNFCPDCGARLFSSNLESFPGLVFVTLGSLDRSELIKPGVEMFTRRRLAWVRSLDLPQFDGMPG</sequence>
<dbReference type="AlphaFoldDB" id="A0A179BSZ9"/>
<evidence type="ECO:0000256" key="4">
    <source>
        <dbReference type="ARBA" id="ARBA00023239"/>
    </source>
</evidence>
<evidence type="ECO:0000256" key="3">
    <source>
        <dbReference type="ARBA" id="ARBA00022833"/>
    </source>
</evidence>
<keyword evidence="4" id="KW-0456">Lyase</keyword>
<evidence type="ECO:0000256" key="1">
    <source>
        <dbReference type="ARBA" id="ARBA00005495"/>
    </source>
</evidence>
<feature type="domain" description="CENP-V/GFA" evidence="5">
    <location>
        <begin position="5"/>
        <end position="133"/>
    </location>
</feature>
<dbReference type="SUPFAM" id="SSF51316">
    <property type="entry name" value="Mss4-like"/>
    <property type="match status" value="1"/>
</dbReference>
<dbReference type="Pfam" id="PF04828">
    <property type="entry name" value="GFA"/>
    <property type="match status" value="1"/>
</dbReference>
<dbReference type="eggNOG" id="COG3791">
    <property type="taxonomic scope" value="Bacteria"/>
</dbReference>
<keyword evidence="2" id="KW-0479">Metal-binding</keyword>
<keyword evidence="3" id="KW-0862">Zinc</keyword>
<name>A0A179BSZ9_RHILE</name>
<dbReference type="Gene3D" id="3.90.1590.10">
    <property type="entry name" value="glutathione-dependent formaldehyde- activating enzyme (gfa)"/>
    <property type="match status" value="1"/>
</dbReference>
<dbReference type="PANTHER" id="PTHR33337">
    <property type="entry name" value="GFA DOMAIN-CONTAINING PROTEIN"/>
    <property type="match status" value="1"/>
</dbReference>
<reference evidence="6" key="1">
    <citation type="submission" date="2016-04" db="EMBL/GenBank/DDBJ databases">
        <title>Fast-growing isolate from the root nodules of Vavilovia formosa.</title>
        <authorList>
            <person name="Kimeklis A."/>
            <person name="Safronova V."/>
            <person name="Belimov A."/>
            <person name="Andronov E."/>
        </authorList>
    </citation>
    <scope>NUCLEOTIDE SEQUENCE [LARGE SCALE GENOMIC DNA]</scope>
    <source>
        <strain evidence="6">Vaf-46</strain>
    </source>
</reference>
<gene>
    <name evidence="6" type="ORF">A4U53_20425</name>
</gene>
<evidence type="ECO:0000256" key="2">
    <source>
        <dbReference type="ARBA" id="ARBA00022723"/>
    </source>
</evidence>
<dbReference type="InterPro" id="IPR006913">
    <property type="entry name" value="CENP-V/GFA"/>
</dbReference>
<accession>A0A179BSZ9</accession>
<evidence type="ECO:0000259" key="5">
    <source>
        <dbReference type="PROSITE" id="PS51891"/>
    </source>
</evidence>